<dbReference type="PANTHER" id="PTHR47338">
    <property type="entry name" value="ZN(II)2CYS6 TRANSCRIPTION FACTOR (EUROFUNG)-RELATED"/>
    <property type="match status" value="1"/>
</dbReference>
<comment type="subcellular location">
    <subcellularLocation>
        <location evidence="1">Nucleus</location>
    </subcellularLocation>
</comment>
<evidence type="ECO:0000256" key="4">
    <source>
        <dbReference type="ARBA" id="ARBA00023163"/>
    </source>
</evidence>
<dbReference type="InterPro" id="IPR007219">
    <property type="entry name" value="XnlR_reg_dom"/>
</dbReference>
<dbReference type="EMBL" id="CP144058">
    <property type="protein sequence ID" value="WWD20388.1"/>
    <property type="molecule type" value="Genomic_DNA"/>
</dbReference>
<dbReference type="SMART" id="SM00066">
    <property type="entry name" value="GAL4"/>
    <property type="match status" value="1"/>
</dbReference>
<dbReference type="SMART" id="SM00906">
    <property type="entry name" value="Fungal_trans"/>
    <property type="match status" value="1"/>
</dbReference>
<feature type="region of interest" description="Disordered" evidence="6">
    <location>
        <begin position="73"/>
        <end position="123"/>
    </location>
</feature>
<keyword evidence="5" id="KW-0539">Nucleus</keyword>
<protein>
    <submittedName>
        <fullName evidence="7">Uncharacterized protein</fullName>
    </submittedName>
</protein>
<dbReference type="Pfam" id="PF00172">
    <property type="entry name" value="Zn_clus"/>
    <property type="match status" value="1"/>
</dbReference>
<gene>
    <name evidence="7" type="ORF">CI109_104864</name>
</gene>
<dbReference type="SUPFAM" id="SSF57701">
    <property type="entry name" value="Zn2/Cys6 DNA-binding domain"/>
    <property type="match status" value="1"/>
</dbReference>
<accession>A0A5M6BTR3</accession>
<dbReference type="PANTHER" id="PTHR47338:SF29">
    <property type="entry name" value="ZN(2)-C6 FUNGAL-TYPE DOMAIN-CONTAINING PROTEIN"/>
    <property type="match status" value="1"/>
</dbReference>
<dbReference type="InterPro" id="IPR001138">
    <property type="entry name" value="Zn2Cys6_DnaBD"/>
</dbReference>
<feature type="region of interest" description="Disordered" evidence="6">
    <location>
        <begin position="232"/>
        <end position="277"/>
    </location>
</feature>
<evidence type="ECO:0000256" key="2">
    <source>
        <dbReference type="ARBA" id="ARBA00022723"/>
    </source>
</evidence>
<feature type="compositionally biased region" description="Low complexity" evidence="6">
    <location>
        <begin position="97"/>
        <end position="108"/>
    </location>
</feature>
<evidence type="ECO:0000256" key="6">
    <source>
        <dbReference type="SAM" id="MobiDB-lite"/>
    </source>
</evidence>
<sequence length="914" mass="100947">MPKEDTAHPPPLRRGDACLYCRKRRIRCSATKPTCQHCQKLGRECVYDNGKPVSRVKQLEDKVELLERLLSGGSAEGGAGESSTSTSVHPPPLIHHSSSGDTSVGSSGFPHHQQQHQNVEESSTSFEYTGSESIDINMLDALTDSSDSYNPNMFPSFGSSLFGGMNVGGTIPNVGTDDGQQAESLFDFSTLDPTFMSLVNSMQAASTGPTPQNSVPLPQAQPHLKVPSAFTFSRSHQTASPTTSQTSGLSSSDSNTKYAQPSVGATSVESSSVPSPDTRPLYHAYVTSIEDTPITFGTGIPIPQDKDYKTLIEAASVQYPADAGPMPPHFTPECDTRPMTGIATFPKTSPKVNRDPEEDDRQWVIGVTDSSPSEQPASDPKSFDLPKGERDASALVGGWFDAADLPKIARDHLLDLFFSGMRLFGQEFHVPRFMASLTLPPSKRPHPCLLYSMYTMASRISSSPAISQLELHFYSIAGRQLDEAINNADRLLDACRASTILAVYKYSKARYHEGWMMTGQAARLALSCGLHQISSSVFKPVTPSPHADLVGMMRHRSYVIPPAKDAIEHAERIWAFWSIYITDRAGAIATQWPPGISDDVIMTPFPRPLYEYELGFVREEDDTFLNWTFDPPPNRQPLAHFTASSMYNIRIRAMAILEKASKLMYLDPEEGWEKSCSISSSVSPSGGIDDYLFSQAFVASAFDSPTGGINGFDRSRRDSADALDRTWTKCAKIRTPKAYEAVKSALLRVEEDLPLQWRTDWLVWDGKLQDWHFTGGRQDNITLHFVLGCAWMFMEDVFAFNAENTISVNIARRLTATVRYVSSEVTTSDLDVFIAMTWSFASKILIREMKRLHSIGDIIGAADIEVDIEVIVQALRAFGQRYAVGSLQATRADRYRQATTDEYNQMGKDQEEAI</sequence>
<dbReference type="Pfam" id="PF04082">
    <property type="entry name" value="Fungal_trans"/>
    <property type="match status" value="1"/>
</dbReference>
<dbReference type="GeneID" id="43591442"/>
<dbReference type="AlphaFoldDB" id="A0A5M6BTR3"/>
<reference evidence="7" key="2">
    <citation type="submission" date="2024-01" db="EMBL/GenBank/DDBJ databases">
        <title>Comparative genomics of Cryptococcus and Kwoniella reveals pathogenesis evolution and contrasting modes of karyotype evolution via chromosome fusion or intercentromeric recombination.</title>
        <authorList>
            <person name="Coelho M.A."/>
            <person name="David-Palma M."/>
            <person name="Shea T."/>
            <person name="Bowers K."/>
            <person name="McGinley-Smith S."/>
            <person name="Mohammad A.W."/>
            <person name="Gnirke A."/>
            <person name="Yurkov A.M."/>
            <person name="Nowrousian M."/>
            <person name="Sun S."/>
            <person name="Cuomo C.A."/>
            <person name="Heitman J."/>
        </authorList>
    </citation>
    <scope>NUCLEOTIDE SEQUENCE</scope>
    <source>
        <strain evidence="7">CBS 12478</strain>
    </source>
</reference>
<dbReference type="RefSeq" id="XP_031858388.1">
    <property type="nucleotide sequence ID" value="XM_032007274.1"/>
</dbReference>
<keyword evidence="8" id="KW-1185">Reference proteome</keyword>
<feature type="compositionally biased region" description="Low complexity" evidence="6">
    <location>
        <begin position="240"/>
        <end position="256"/>
    </location>
</feature>
<evidence type="ECO:0000313" key="7">
    <source>
        <dbReference type="EMBL" id="WWD20388.1"/>
    </source>
</evidence>
<proteinExistence type="predicted"/>
<keyword evidence="4" id="KW-0804">Transcription</keyword>
<evidence type="ECO:0000313" key="8">
    <source>
        <dbReference type="Proteomes" id="UP000322225"/>
    </source>
</evidence>
<dbReference type="PROSITE" id="PS50048">
    <property type="entry name" value="ZN2_CY6_FUNGAL_2"/>
    <property type="match status" value="1"/>
</dbReference>
<dbReference type="GO" id="GO:0006351">
    <property type="term" value="P:DNA-templated transcription"/>
    <property type="evidence" value="ECO:0007669"/>
    <property type="project" value="InterPro"/>
</dbReference>
<dbReference type="Proteomes" id="UP000322225">
    <property type="component" value="Chromosome 8"/>
</dbReference>
<feature type="region of interest" description="Disordered" evidence="6">
    <location>
        <begin position="367"/>
        <end position="389"/>
    </location>
</feature>
<dbReference type="KEGG" id="ksn:43591442"/>
<reference evidence="7" key="1">
    <citation type="submission" date="2017-08" db="EMBL/GenBank/DDBJ databases">
        <authorList>
            <person name="Cuomo C."/>
            <person name="Billmyre B."/>
            <person name="Heitman J."/>
        </authorList>
    </citation>
    <scope>NUCLEOTIDE SEQUENCE</scope>
    <source>
        <strain evidence="7">CBS 12478</strain>
    </source>
</reference>
<dbReference type="PROSITE" id="PS00463">
    <property type="entry name" value="ZN2_CY6_FUNGAL_1"/>
    <property type="match status" value="1"/>
</dbReference>
<feature type="compositionally biased region" description="Polar residues" evidence="6">
    <location>
        <begin position="257"/>
        <end position="275"/>
    </location>
</feature>
<dbReference type="GO" id="GO:0005634">
    <property type="term" value="C:nucleus"/>
    <property type="evidence" value="ECO:0007669"/>
    <property type="project" value="UniProtKB-SubCell"/>
</dbReference>
<evidence type="ECO:0000256" key="5">
    <source>
        <dbReference type="ARBA" id="ARBA00023242"/>
    </source>
</evidence>
<dbReference type="GO" id="GO:0008270">
    <property type="term" value="F:zinc ion binding"/>
    <property type="evidence" value="ECO:0007669"/>
    <property type="project" value="InterPro"/>
</dbReference>
<dbReference type="GO" id="GO:0000981">
    <property type="term" value="F:DNA-binding transcription factor activity, RNA polymerase II-specific"/>
    <property type="evidence" value="ECO:0007669"/>
    <property type="project" value="InterPro"/>
</dbReference>
<keyword evidence="2" id="KW-0479">Metal-binding</keyword>
<evidence type="ECO:0000256" key="1">
    <source>
        <dbReference type="ARBA" id="ARBA00004123"/>
    </source>
</evidence>
<organism evidence="7 8">
    <name type="scientific">Kwoniella shandongensis</name>
    <dbReference type="NCBI Taxonomy" id="1734106"/>
    <lineage>
        <taxon>Eukaryota</taxon>
        <taxon>Fungi</taxon>
        <taxon>Dikarya</taxon>
        <taxon>Basidiomycota</taxon>
        <taxon>Agaricomycotina</taxon>
        <taxon>Tremellomycetes</taxon>
        <taxon>Tremellales</taxon>
        <taxon>Cryptococcaceae</taxon>
        <taxon>Kwoniella</taxon>
    </lineage>
</organism>
<dbReference type="OrthoDB" id="39175at2759"/>
<keyword evidence="3" id="KW-0805">Transcription regulation</keyword>
<dbReference type="InterPro" id="IPR036864">
    <property type="entry name" value="Zn2-C6_fun-type_DNA-bd_sf"/>
</dbReference>
<dbReference type="Gene3D" id="4.10.240.10">
    <property type="entry name" value="Zn(2)-C6 fungal-type DNA-binding domain"/>
    <property type="match status" value="1"/>
</dbReference>
<dbReference type="GO" id="GO:0003677">
    <property type="term" value="F:DNA binding"/>
    <property type="evidence" value="ECO:0007669"/>
    <property type="project" value="InterPro"/>
</dbReference>
<dbReference type="CDD" id="cd00067">
    <property type="entry name" value="GAL4"/>
    <property type="match status" value="1"/>
</dbReference>
<dbReference type="InterPro" id="IPR050815">
    <property type="entry name" value="TF_fung"/>
</dbReference>
<name>A0A5M6BTR3_9TREE</name>
<dbReference type="CDD" id="cd12148">
    <property type="entry name" value="fungal_TF_MHR"/>
    <property type="match status" value="1"/>
</dbReference>
<evidence type="ECO:0000256" key="3">
    <source>
        <dbReference type="ARBA" id="ARBA00023015"/>
    </source>
</evidence>